<dbReference type="GO" id="GO:0008119">
    <property type="term" value="F:thiopurine S-methyltransferase activity"/>
    <property type="evidence" value="ECO:0007669"/>
    <property type="project" value="UniProtKB-UniRule"/>
</dbReference>
<protein>
    <recommendedName>
        <fullName evidence="4 9">Thiopurine S-methyltransferase</fullName>
        <ecNumber evidence="4 9">2.1.1.67</ecNumber>
    </recommendedName>
    <alternativeName>
        <fullName evidence="9">Thiopurine methyltransferase</fullName>
    </alternativeName>
</protein>
<dbReference type="Proteomes" id="UP001205843">
    <property type="component" value="Unassembled WGS sequence"/>
</dbReference>
<dbReference type="RefSeq" id="WP_253484006.1">
    <property type="nucleotide sequence ID" value="NZ_JALJXV010000011.1"/>
</dbReference>
<dbReference type="InterPro" id="IPR025835">
    <property type="entry name" value="Thiopurine_S-MeTrfase"/>
</dbReference>
<evidence type="ECO:0000256" key="5">
    <source>
        <dbReference type="ARBA" id="ARBA00022490"/>
    </source>
</evidence>
<keyword evidence="11" id="KW-1185">Reference proteome</keyword>
<dbReference type="FunFam" id="3.40.50.150:FF:000101">
    <property type="entry name" value="Thiopurine S-methyltransferase"/>
    <property type="match status" value="1"/>
</dbReference>
<sequence>MRAEFWLDRWEQGDTPWQLDRVNPLLQQHLPSLGIEPGARIFLPLCGATLDLGWLRSQGFDVVGVDLAEASLQAVADAEGLERQAAAHVDGLQCFAGENLTLWCGDYFALTPKQLGRVDAIWDRAALVALPPEMRREYARHMLDLTPARPPLLCWTLEYEQARMDGPPFSVSADELKQLWGREYRLETLLARDVLGRSPAFEKAGLTALQERLALLSRWGCPPTTS</sequence>
<dbReference type="EMBL" id="JALJXV010000011">
    <property type="protein sequence ID" value="MCP1676824.1"/>
    <property type="molecule type" value="Genomic_DNA"/>
</dbReference>
<evidence type="ECO:0000256" key="2">
    <source>
        <dbReference type="ARBA" id="ARBA00004496"/>
    </source>
</evidence>
<dbReference type="EC" id="2.1.1.67" evidence="4 9"/>
<evidence type="ECO:0000313" key="11">
    <source>
        <dbReference type="Proteomes" id="UP001205843"/>
    </source>
</evidence>
<comment type="caution">
    <text evidence="10">The sequence shown here is derived from an EMBL/GenBank/DDBJ whole genome shotgun (WGS) entry which is preliminary data.</text>
</comment>
<dbReference type="Gene3D" id="3.40.50.150">
    <property type="entry name" value="Vaccinia Virus protein VP39"/>
    <property type="match status" value="1"/>
</dbReference>
<dbReference type="InterPro" id="IPR029063">
    <property type="entry name" value="SAM-dependent_MTases_sf"/>
</dbReference>
<reference evidence="10" key="1">
    <citation type="submission" date="2022-03" db="EMBL/GenBank/DDBJ databases">
        <title>Genomic Encyclopedia of Type Strains, Phase III (KMG-III): the genomes of soil and plant-associated and newly described type strains.</title>
        <authorList>
            <person name="Whitman W."/>
        </authorList>
    </citation>
    <scope>NUCLEOTIDE SEQUENCE</scope>
    <source>
        <strain evidence="10">ANL 6-2</strain>
    </source>
</reference>
<dbReference type="AlphaFoldDB" id="A0AAE3G716"/>
<dbReference type="GO" id="GO:0032259">
    <property type="term" value="P:methylation"/>
    <property type="evidence" value="ECO:0007669"/>
    <property type="project" value="UniProtKB-KW"/>
</dbReference>
<dbReference type="PROSITE" id="PS51585">
    <property type="entry name" value="SAM_MT_TPMT"/>
    <property type="match status" value="1"/>
</dbReference>
<feature type="binding site" evidence="9">
    <location>
        <position position="10"/>
    </location>
    <ligand>
        <name>S-adenosyl-L-methionine</name>
        <dbReference type="ChEBI" id="CHEBI:59789"/>
    </ligand>
</feature>
<dbReference type="SUPFAM" id="SSF53335">
    <property type="entry name" value="S-adenosyl-L-methionine-dependent methyltransferases"/>
    <property type="match status" value="1"/>
</dbReference>
<keyword evidence="6 9" id="KW-0489">Methyltransferase</keyword>
<dbReference type="PANTHER" id="PTHR10259">
    <property type="entry name" value="THIOPURINE S-METHYLTRANSFERASE"/>
    <property type="match status" value="1"/>
</dbReference>
<dbReference type="GO" id="GO:0005737">
    <property type="term" value="C:cytoplasm"/>
    <property type="evidence" value="ECO:0007669"/>
    <property type="project" value="UniProtKB-SubCell"/>
</dbReference>
<comment type="caution">
    <text evidence="9">Lacks conserved residue(s) required for the propagation of feature annotation.</text>
</comment>
<evidence type="ECO:0000256" key="9">
    <source>
        <dbReference type="HAMAP-Rule" id="MF_00812"/>
    </source>
</evidence>
<dbReference type="InterPro" id="IPR008854">
    <property type="entry name" value="TPMT"/>
</dbReference>
<comment type="catalytic activity">
    <reaction evidence="1 9">
        <text>S-adenosyl-L-methionine + a thiopurine = S-adenosyl-L-homocysteine + a thiopurine S-methylether.</text>
        <dbReference type="EC" id="2.1.1.67"/>
    </reaction>
</comment>
<comment type="subcellular location">
    <subcellularLocation>
        <location evidence="2 9">Cytoplasm</location>
    </subcellularLocation>
</comment>
<evidence type="ECO:0000256" key="7">
    <source>
        <dbReference type="ARBA" id="ARBA00022679"/>
    </source>
</evidence>
<evidence type="ECO:0000256" key="1">
    <source>
        <dbReference type="ARBA" id="ARBA00000903"/>
    </source>
</evidence>
<gene>
    <name evidence="9" type="primary">tpm</name>
    <name evidence="10" type="ORF">J2T57_003997</name>
</gene>
<keyword evidence="5 9" id="KW-0963">Cytoplasm</keyword>
<dbReference type="PANTHER" id="PTHR10259:SF11">
    <property type="entry name" value="THIOPURINE S-METHYLTRANSFERASE"/>
    <property type="match status" value="1"/>
</dbReference>
<evidence type="ECO:0000256" key="4">
    <source>
        <dbReference type="ARBA" id="ARBA00011905"/>
    </source>
</evidence>
<evidence type="ECO:0000256" key="6">
    <source>
        <dbReference type="ARBA" id="ARBA00022603"/>
    </source>
</evidence>
<dbReference type="HAMAP" id="MF_00812">
    <property type="entry name" value="Thiopur_methtran"/>
    <property type="match status" value="1"/>
</dbReference>
<keyword evidence="8 9" id="KW-0949">S-adenosyl-L-methionine</keyword>
<dbReference type="Pfam" id="PF05724">
    <property type="entry name" value="TPMT"/>
    <property type="match status" value="1"/>
</dbReference>
<evidence type="ECO:0000256" key="8">
    <source>
        <dbReference type="ARBA" id="ARBA00022691"/>
    </source>
</evidence>
<comment type="similarity">
    <text evidence="3 9">Belongs to the class I-like SAM-binding methyltransferase superfamily. TPMT family.</text>
</comment>
<keyword evidence="7 9" id="KW-0808">Transferase</keyword>
<organism evidence="10 11">
    <name type="scientific">Natronocella acetinitrilica</name>
    <dbReference type="NCBI Taxonomy" id="414046"/>
    <lineage>
        <taxon>Bacteria</taxon>
        <taxon>Pseudomonadati</taxon>
        <taxon>Pseudomonadota</taxon>
        <taxon>Gammaproteobacteria</taxon>
        <taxon>Chromatiales</taxon>
        <taxon>Ectothiorhodospiraceae</taxon>
        <taxon>Natronocella</taxon>
    </lineage>
</organism>
<feature type="binding site" evidence="9">
    <location>
        <position position="45"/>
    </location>
    <ligand>
        <name>S-adenosyl-L-methionine</name>
        <dbReference type="ChEBI" id="CHEBI:59789"/>
    </ligand>
</feature>
<evidence type="ECO:0000313" key="10">
    <source>
        <dbReference type="EMBL" id="MCP1676824.1"/>
    </source>
</evidence>
<evidence type="ECO:0000256" key="3">
    <source>
        <dbReference type="ARBA" id="ARBA00008145"/>
    </source>
</evidence>
<feature type="binding site" evidence="9">
    <location>
        <position position="124"/>
    </location>
    <ligand>
        <name>S-adenosyl-L-methionine</name>
        <dbReference type="ChEBI" id="CHEBI:59789"/>
    </ligand>
</feature>
<accession>A0AAE3G716</accession>
<proteinExistence type="inferred from homology"/>
<name>A0AAE3G716_9GAMM</name>
<dbReference type="PIRSF" id="PIRSF023956">
    <property type="entry name" value="Thiopurine_S-methyltransferase"/>
    <property type="match status" value="1"/>
</dbReference>